<dbReference type="AlphaFoldDB" id="A0A4C1VL98"/>
<dbReference type="Proteomes" id="UP000299102">
    <property type="component" value="Unassembled WGS sequence"/>
</dbReference>
<organism evidence="1 2">
    <name type="scientific">Eumeta variegata</name>
    <name type="common">Bagworm moth</name>
    <name type="synonym">Eumeta japonica</name>
    <dbReference type="NCBI Taxonomy" id="151549"/>
    <lineage>
        <taxon>Eukaryota</taxon>
        <taxon>Metazoa</taxon>
        <taxon>Ecdysozoa</taxon>
        <taxon>Arthropoda</taxon>
        <taxon>Hexapoda</taxon>
        <taxon>Insecta</taxon>
        <taxon>Pterygota</taxon>
        <taxon>Neoptera</taxon>
        <taxon>Endopterygota</taxon>
        <taxon>Lepidoptera</taxon>
        <taxon>Glossata</taxon>
        <taxon>Ditrysia</taxon>
        <taxon>Tineoidea</taxon>
        <taxon>Psychidae</taxon>
        <taxon>Oiketicinae</taxon>
        <taxon>Eumeta</taxon>
    </lineage>
</organism>
<reference evidence="1 2" key="1">
    <citation type="journal article" date="2019" name="Commun. Biol.">
        <title>The bagworm genome reveals a unique fibroin gene that provides high tensile strength.</title>
        <authorList>
            <person name="Kono N."/>
            <person name="Nakamura H."/>
            <person name="Ohtoshi R."/>
            <person name="Tomita M."/>
            <person name="Numata K."/>
            <person name="Arakawa K."/>
        </authorList>
    </citation>
    <scope>NUCLEOTIDE SEQUENCE [LARGE SCALE GENOMIC DNA]</scope>
</reference>
<name>A0A4C1VL98_EUMVA</name>
<gene>
    <name evidence="1" type="ORF">EVAR_27831_1</name>
</gene>
<evidence type="ECO:0000313" key="2">
    <source>
        <dbReference type="Proteomes" id="UP000299102"/>
    </source>
</evidence>
<proteinExistence type="predicted"/>
<protein>
    <submittedName>
        <fullName evidence="1">Uncharacterized protein</fullName>
    </submittedName>
</protein>
<keyword evidence="2" id="KW-1185">Reference proteome</keyword>
<evidence type="ECO:0000313" key="1">
    <source>
        <dbReference type="EMBL" id="GBP38644.1"/>
    </source>
</evidence>
<accession>A0A4C1VL98</accession>
<comment type="caution">
    <text evidence="1">The sequence shown here is derived from an EMBL/GenBank/DDBJ whole genome shotgun (WGS) entry which is preliminary data.</text>
</comment>
<dbReference type="EMBL" id="BGZK01000352">
    <property type="protein sequence ID" value="GBP38644.1"/>
    <property type="molecule type" value="Genomic_DNA"/>
</dbReference>
<sequence>MGRTALMSSSVVAVGRPSRRSSRIQRYERPLIERCAVRPRRGRWPVTKRLRDYNPLRPAALLYRYNAR</sequence>